<dbReference type="InterPro" id="IPR051625">
    <property type="entry name" value="Signaling_Regulatory_Domain"/>
</dbReference>
<keyword evidence="6" id="KW-1185">Reference proteome</keyword>
<protein>
    <recommendedName>
        <fullName evidence="4">RCC1-like domain-containing protein</fullName>
    </recommendedName>
</protein>
<evidence type="ECO:0000256" key="2">
    <source>
        <dbReference type="PROSITE-ProRule" id="PRU00235"/>
    </source>
</evidence>
<dbReference type="EMBL" id="JBBCAQ010000006">
    <property type="protein sequence ID" value="KAK7603721.1"/>
    <property type="molecule type" value="Genomic_DNA"/>
</dbReference>
<dbReference type="Gene3D" id="2.130.10.30">
    <property type="entry name" value="Regulator of chromosome condensation 1/beta-lactamase-inhibitor protein II"/>
    <property type="match status" value="2"/>
</dbReference>
<dbReference type="PROSITE" id="PS50012">
    <property type="entry name" value="RCC1_3"/>
    <property type="match status" value="6"/>
</dbReference>
<dbReference type="InterPro" id="IPR000408">
    <property type="entry name" value="Reg_chr_condens"/>
</dbReference>
<dbReference type="InterPro" id="IPR058923">
    <property type="entry name" value="RCC1-like_dom"/>
</dbReference>
<name>A0AAN9TVL6_9HEMI</name>
<feature type="repeat" description="RCC1" evidence="2">
    <location>
        <begin position="260"/>
        <end position="311"/>
    </location>
</feature>
<gene>
    <name evidence="5" type="ORF">V9T40_003720</name>
</gene>
<evidence type="ECO:0000256" key="1">
    <source>
        <dbReference type="ARBA" id="ARBA00022737"/>
    </source>
</evidence>
<feature type="repeat" description="RCC1" evidence="2">
    <location>
        <begin position="104"/>
        <end position="157"/>
    </location>
</feature>
<feature type="repeat" description="RCC1" evidence="2">
    <location>
        <begin position="10"/>
        <end position="51"/>
    </location>
</feature>
<dbReference type="AlphaFoldDB" id="A0AAN9TVL6"/>
<dbReference type="PROSITE" id="PS00626">
    <property type="entry name" value="RCC1_2"/>
    <property type="match status" value="3"/>
</dbReference>
<reference evidence="5 6" key="1">
    <citation type="submission" date="2024-03" db="EMBL/GenBank/DDBJ databases">
        <title>Adaptation during the transition from Ophiocordyceps entomopathogen to insect associate is accompanied by gene loss and intensified selection.</title>
        <authorList>
            <person name="Ward C.M."/>
            <person name="Onetto C.A."/>
            <person name="Borneman A.R."/>
        </authorList>
    </citation>
    <scope>NUCLEOTIDE SEQUENCE [LARGE SCALE GENOMIC DNA]</scope>
    <source>
        <strain evidence="5">AWRI1</strain>
        <tissue evidence="5">Single Adult Female</tissue>
    </source>
</reference>
<sequence>MNDIDVPEYGAVFTFGKSGFAENFPSHFFIRNDPIVEIACGQQHTAVVCENGRVFSFGNNEWGQLGLGHRESINKPSCIKSLKPDKVKHVACGRVHTIFTTENGKVYSCGRNTDGQLGIGDNETLDYAALPMFVTEIDDEIVQLTAGSHHSLLLTAKGTVYGWGSNANGQLVADKYETSVYVDPTPLKVPFFVTYISSNYYRSAFITDQKILYSCGDDDDDNEENMHTNPQNPLREAKVPGNIKSVACGHHHNVVLTDEGTCYTRGDNTFGQLGVENLSSSSQWLSVPFEDDVIINAISAGDNHSMFLTDTGILYACGDSRYGKLCTNNKTENVTKPTKIQFSISNLQVEKVVCGERHTMVMARPTSSENTLPTIEEIKNRRTEFSNMNETTRTKHSICEFDSSQEQDYFVDFSNSKDDRTYECKNGRVNGQNSTDENSSIHQLNDAKTNGISSKDSSDCIIREISTSYLQDSDEIQVGIPASSNDVR</sequence>
<dbReference type="InterPro" id="IPR009091">
    <property type="entry name" value="RCC1/BLIP-II"/>
</dbReference>
<feature type="repeat" description="RCC1" evidence="2">
    <location>
        <begin position="312"/>
        <end position="365"/>
    </location>
</feature>
<feature type="region of interest" description="Disordered" evidence="3">
    <location>
        <begin position="427"/>
        <end position="456"/>
    </location>
</feature>
<dbReference type="Proteomes" id="UP001367676">
    <property type="component" value="Unassembled WGS sequence"/>
</dbReference>
<evidence type="ECO:0000259" key="4">
    <source>
        <dbReference type="Pfam" id="PF25390"/>
    </source>
</evidence>
<evidence type="ECO:0000313" key="5">
    <source>
        <dbReference type="EMBL" id="KAK7603721.1"/>
    </source>
</evidence>
<feature type="repeat" description="RCC1" evidence="2">
    <location>
        <begin position="52"/>
        <end position="103"/>
    </location>
</feature>
<keyword evidence="1" id="KW-0677">Repeat</keyword>
<dbReference type="Pfam" id="PF00415">
    <property type="entry name" value="RCC1"/>
    <property type="match status" value="1"/>
</dbReference>
<dbReference type="PRINTS" id="PR00633">
    <property type="entry name" value="RCCNDNSATION"/>
</dbReference>
<evidence type="ECO:0000256" key="3">
    <source>
        <dbReference type="SAM" id="MobiDB-lite"/>
    </source>
</evidence>
<dbReference type="PANTHER" id="PTHR22872:SF9">
    <property type="entry name" value="X-LINKED RETINITIS PIGMENTOSA GTPASE REGULATOR"/>
    <property type="match status" value="1"/>
</dbReference>
<organism evidence="5 6">
    <name type="scientific">Parthenolecanium corni</name>
    <dbReference type="NCBI Taxonomy" id="536013"/>
    <lineage>
        <taxon>Eukaryota</taxon>
        <taxon>Metazoa</taxon>
        <taxon>Ecdysozoa</taxon>
        <taxon>Arthropoda</taxon>
        <taxon>Hexapoda</taxon>
        <taxon>Insecta</taxon>
        <taxon>Pterygota</taxon>
        <taxon>Neoptera</taxon>
        <taxon>Paraneoptera</taxon>
        <taxon>Hemiptera</taxon>
        <taxon>Sternorrhyncha</taxon>
        <taxon>Coccoidea</taxon>
        <taxon>Coccidae</taxon>
        <taxon>Parthenolecanium</taxon>
    </lineage>
</organism>
<proteinExistence type="predicted"/>
<feature type="compositionally biased region" description="Polar residues" evidence="3">
    <location>
        <begin position="429"/>
        <end position="455"/>
    </location>
</feature>
<dbReference type="Pfam" id="PF13540">
    <property type="entry name" value="RCC1_2"/>
    <property type="match status" value="1"/>
</dbReference>
<feature type="domain" description="RCC1-like" evidence="4">
    <location>
        <begin position="25"/>
        <end position="188"/>
    </location>
</feature>
<comment type="caution">
    <text evidence="5">The sequence shown here is derived from an EMBL/GenBank/DDBJ whole genome shotgun (WGS) entry which is preliminary data.</text>
</comment>
<accession>A0AAN9TVL6</accession>
<dbReference type="PANTHER" id="PTHR22872">
    <property type="entry name" value="BTK-BINDING PROTEIN-RELATED"/>
    <property type="match status" value="1"/>
</dbReference>
<dbReference type="SUPFAM" id="SSF50985">
    <property type="entry name" value="RCC1/BLIP-II"/>
    <property type="match status" value="1"/>
</dbReference>
<dbReference type="Pfam" id="PF25390">
    <property type="entry name" value="WD40_RLD"/>
    <property type="match status" value="1"/>
</dbReference>
<feature type="repeat" description="RCC1" evidence="2">
    <location>
        <begin position="158"/>
        <end position="259"/>
    </location>
</feature>
<evidence type="ECO:0000313" key="6">
    <source>
        <dbReference type="Proteomes" id="UP001367676"/>
    </source>
</evidence>